<feature type="domain" description="SOCS box" evidence="1">
    <location>
        <begin position="20"/>
        <end position="70"/>
    </location>
</feature>
<dbReference type="SUPFAM" id="SSF158235">
    <property type="entry name" value="SOCS box-like"/>
    <property type="match status" value="1"/>
</dbReference>
<comment type="caution">
    <text evidence="2">The sequence shown here is derived from an EMBL/GenBank/DDBJ whole genome shotgun (WGS) entry which is preliminary data.</text>
</comment>
<dbReference type="InterPro" id="IPR001496">
    <property type="entry name" value="SOCS_box"/>
</dbReference>
<dbReference type="EMBL" id="WIXP02000013">
    <property type="protein sequence ID" value="KAF6201182.1"/>
    <property type="molecule type" value="Genomic_DNA"/>
</dbReference>
<name>A0A8S9WWR5_APOLU</name>
<organism evidence="2 3">
    <name type="scientific">Apolygus lucorum</name>
    <name type="common">Small green plant bug</name>
    <name type="synonym">Lygocoris lucorum</name>
    <dbReference type="NCBI Taxonomy" id="248454"/>
    <lineage>
        <taxon>Eukaryota</taxon>
        <taxon>Metazoa</taxon>
        <taxon>Ecdysozoa</taxon>
        <taxon>Arthropoda</taxon>
        <taxon>Hexapoda</taxon>
        <taxon>Insecta</taxon>
        <taxon>Pterygota</taxon>
        <taxon>Neoptera</taxon>
        <taxon>Paraneoptera</taxon>
        <taxon>Hemiptera</taxon>
        <taxon>Heteroptera</taxon>
        <taxon>Panheteroptera</taxon>
        <taxon>Cimicomorpha</taxon>
        <taxon>Miridae</taxon>
        <taxon>Mirini</taxon>
        <taxon>Apolygus</taxon>
    </lineage>
</organism>
<evidence type="ECO:0000313" key="2">
    <source>
        <dbReference type="EMBL" id="KAF6201182.1"/>
    </source>
</evidence>
<keyword evidence="3" id="KW-1185">Reference proteome</keyword>
<proteinExistence type="predicted"/>
<dbReference type="PROSITE" id="PS50225">
    <property type="entry name" value="SOCS"/>
    <property type="match status" value="1"/>
</dbReference>
<dbReference type="Pfam" id="PF07525">
    <property type="entry name" value="SOCS_box"/>
    <property type="match status" value="1"/>
</dbReference>
<dbReference type="AlphaFoldDB" id="A0A8S9WWR5"/>
<dbReference type="InterPro" id="IPR036036">
    <property type="entry name" value="SOCS_box-like_dom_sf"/>
</dbReference>
<protein>
    <recommendedName>
        <fullName evidence="1">SOCS box domain-containing protein</fullName>
    </recommendedName>
</protein>
<evidence type="ECO:0000313" key="3">
    <source>
        <dbReference type="Proteomes" id="UP000466442"/>
    </source>
</evidence>
<gene>
    <name evidence="2" type="ORF">GE061_005629</name>
</gene>
<reference evidence="2" key="1">
    <citation type="journal article" date="2021" name="Mol. Ecol. Resour.">
        <title>Apolygus lucorum genome provides insights into omnivorousness and mesophyll feeding.</title>
        <authorList>
            <person name="Liu Y."/>
            <person name="Liu H."/>
            <person name="Wang H."/>
            <person name="Huang T."/>
            <person name="Liu B."/>
            <person name="Yang B."/>
            <person name="Yin L."/>
            <person name="Li B."/>
            <person name="Zhang Y."/>
            <person name="Zhang S."/>
            <person name="Jiang F."/>
            <person name="Zhang X."/>
            <person name="Ren Y."/>
            <person name="Wang B."/>
            <person name="Wang S."/>
            <person name="Lu Y."/>
            <person name="Wu K."/>
            <person name="Fan W."/>
            <person name="Wang G."/>
        </authorList>
    </citation>
    <scope>NUCLEOTIDE SEQUENCE</scope>
    <source>
        <strain evidence="2">12Hb</strain>
    </source>
</reference>
<dbReference type="InterPro" id="IPR036860">
    <property type="entry name" value="SH2_dom_sf"/>
</dbReference>
<evidence type="ECO:0000259" key="1">
    <source>
        <dbReference type="PROSITE" id="PS50225"/>
    </source>
</evidence>
<sequence length="71" mass="8233">MYVLNKVFLDRSGAKYSSILLRRPLLRKAAPLQHLARLKVNELMKNGDTVPNLHALPSTLRQYLKEYPYAH</sequence>
<dbReference type="Gene3D" id="3.30.505.10">
    <property type="entry name" value="SH2 domain"/>
    <property type="match status" value="1"/>
</dbReference>
<dbReference type="GO" id="GO:0035556">
    <property type="term" value="P:intracellular signal transduction"/>
    <property type="evidence" value="ECO:0007669"/>
    <property type="project" value="InterPro"/>
</dbReference>
<dbReference type="Proteomes" id="UP000466442">
    <property type="component" value="Unassembled WGS sequence"/>
</dbReference>
<accession>A0A8S9WWR5</accession>